<proteinExistence type="predicted"/>
<protein>
    <submittedName>
        <fullName evidence="1">Uncharacterized protein</fullName>
    </submittedName>
</protein>
<accession>A0A0F9QJQ1</accession>
<dbReference type="EMBL" id="LAZR01003929">
    <property type="protein sequence ID" value="KKN13371.1"/>
    <property type="molecule type" value="Genomic_DNA"/>
</dbReference>
<name>A0A0F9QJQ1_9ZZZZ</name>
<comment type="caution">
    <text evidence="1">The sequence shown here is derived from an EMBL/GenBank/DDBJ whole genome shotgun (WGS) entry which is preliminary data.</text>
</comment>
<evidence type="ECO:0000313" key="1">
    <source>
        <dbReference type="EMBL" id="KKN13371.1"/>
    </source>
</evidence>
<reference evidence="1" key="1">
    <citation type="journal article" date="2015" name="Nature">
        <title>Complex archaea that bridge the gap between prokaryotes and eukaryotes.</title>
        <authorList>
            <person name="Spang A."/>
            <person name="Saw J.H."/>
            <person name="Jorgensen S.L."/>
            <person name="Zaremba-Niedzwiedzka K."/>
            <person name="Martijn J."/>
            <person name="Lind A.E."/>
            <person name="van Eijk R."/>
            <person name="Schleper C."/>
            <person name="Guy L."/>
            <person name="Ettema T.J."/>
        </authorList>
    </citation>
    <scope>NUCLEOTIDE SEQUENCE</scope>
</reference>
<sequence length="88" mass="9696">MSDMLIRYKDALIRLADSKPMISVKESGVGSIECKARILYAQRIIETLNRNDAIELGVVAEMQAQSSDAPIVSETLVGEHPLEQGHED</sequence>
<gene>
    <name evidence="1" type="ORF">LCGC14_1006900</name>
</gene>
<organism evidence="1">
    <name type="scientific">marine sediment metagenome</name>
    <dbReference type="NCBI Taxonomy" id="412755"/>
    <lineage>
        <taxon>unclassified sequences</taxon>
        <taxon>metagenomes</taxon>
        <taxon>ecological metagenomes</taxon>
    </lineage>
</organism>
<dbReference type="AlphaFoldDB" id="A0A0F9QJQ1"/>